<comment type="caution">
    <text evidence="2">The sequence shown here is derived from an EMBL/GenBank/DDBJ whole genome shotgun (WGS) entry which is preliminary data.</text>
</comment>
<evidence type="ECO:0000313" key="3">
    <source>
        <dbReference type="Proteomes" id="UP000266673"/>
    </source>
</evidence>
<dbReference type="Proteomes" id="UP000266673">
    <property type="component" value="Unassembled WGS sequence"/>
</dbReference>
<dbReference type="AlphaFoldDB" id="A0A397VV05"/>
<evidence type="ECO:0000256" key="1">
    <source>
        <dbReference type="SAM" id="MobiDB-lite"/>
    </source>
</evidence>
<organism evidence="2 3">
    <name type="scientific">Gigaspora rosea</name>
    <dbReference type="NCBI Taxonomy" id="44941"/>
    <lineage>
        <taxon>Eukaryota</taxon>
        <taxon>Fungi</taxon>
        <taxon>Fungi incertae sedis</taxon>
        <taxon>Mucoromycota</taxon>
        <taxon>Glomeromycotina</taxon>
        <taxon>Glomeromycetes</taxon>
        <taxon>Diversisporales</taxon>
        <taxon>Gigasporaceae</taxon>
        <taxon>Gigaspora</taxon>
    </lineage>
</organism>
<keyword evidence="3" id="KW-1185">Reference proteome</keyword>
<feature type="region of interest" description="Disordered" evidence="1">
    <location>
        <begin position="1"/>
        <end position="21"/>
    </location>
</feature>
<name>A0A397VV05_9GLOM</name>
<evidence type="ECO:0000313" key="2">
    <source>
        <dbReference type="EMBL" id="RIB26384.1"/>
    </source>
</evidence>
<feature type="region of interest" description="Disordered" evidence="1">
    <location>
        <begin position="163"/>
        <end position="191"/>
    </location>
</feature>
<gene>
    <name evidence="2" type="ORF">C2G38_2267744</name>
</gene>
<accession>A0A397VV05</accession>
<dbReference type="EMBL" id="QKWP01000137">
    <property type="protein sequence ID" value="RIB26384.1"/>
    <property type="molecule type" value="Genomic_DNA"/>
</dbReference>
<sequence length="191" mass="22216">MDTEYGDYVTPSEFEDRSRKNYERSSTNYSYYINTRTGDKASVFSRTKSVYVRLEGCNSEEEQEQREREINSMISLYDESYKSHKKDGSVVHVYLVLKQENDTYCEKGRDVDFYGNQNMIDGDALAFYQQPYAFVPDPDWLAALKKTKKYKVKGLLGTDLSTLNNNRQGKHKLNTGKDNDTITRASKRNKK</sequence>
<reference evidence="2 3" key="1">
    <citation type="submission" date="2018-06" db="EMBL/GenBank/DDBJ databases">
        <title>Comparative genomics reveals the genomic features of Rhizophagus irregularis, R. cerebriforme, R. diaphanum and Gigaspora rosea, and their symbiotic lifestyle signature.</title>
        <authorList>
            <person name="Morin E."/>
            <person name="San Clemente H."/>
            <person name="Chen E.C.H."/>
            <person name="De La Providencia I."/>
            <person name="Hainaut M."/>
            <person name="Kuo A."/>
            <person name="Kohler A."/>
            <person name="Murat C."/>
            <person name="Tang N."/>
            <person name="Roy S."/>
            <person name="Loubradou J."/>
            <person name="Henrissat B."/>
            <person name="Grigoriev I.V."/>
            <person name="Corradi N."/>
            <person name="Roux C."/>
            <person name="Martin F.M."/>
        </authorList>
    </citation>
    <scope>NUCLEOTIDE SEQUENCE [LARGE SCALE GENOMIC DNA]</scope>
    <source>
        <strain evidence="2 3">DAOM 194757</strain>
    </source>
</reference>
<protein>
    <submittedName>
        <fullName evidence="2">Uncharacterized protein</fullName>
    </submittedName>
</protein>
<proteinExistence type="predicted"/>